<dbReference type="EMBL" id="CM026425">
    <property type="protein sequence ID" value="KAG0578054.1"/>
    <property type="molecule type" value="Genomic_DNA"/>
</dbReference>
<gene>
    <name evidence="2" type="ORF">KC19_5G201700</name>
</gene>
<sequence length="121" mass="14066">MADKDEEAQSGKRDSKNEDMLNEDNGRIKEDNEEEEGKEEPELPPNVKEMPLEQYLDDFEMESLLMEGCQILAQERPDDPVEHLAQFLFENDPIRVLAREVAEELLKKYNKIVEDGVLKDD</sequence>
<accession>A0A8T0I3K0</accession>
<dbReference type="Gene3D" id="1.20.890.10">
    <property type="entry name" value="cAMP-dependent protein kinase regulatory subunit, dimerization-anchoring domain"/>
    <property type="match status" value="1"/>
</dbReference>
<evidence type="ECO:0000313" key="2">
    <source>
        <dbReference type="EMBL" id="KAG0578054.1"/>
    </source>
</evidence>
<organism evidence="2 3">
    <name type="scientific">Ceratodon purpureus</name>
    <name type="common">Fire moss</name>
    <name type="synonym">Dicranum purpureum</name>
    <dbReference type="NCBI Taxonomy" id="3225"/>
    <lineage>
        <taxon>Eukaryota</taxon>
        <taxon>Viridiplantae</taxon>
        <taxon>Streptophyta</taxon>
        <taxon>Embryophyta</taxon>
        <taxon>Bryophyta</taxon>
        <taxon>Bryophytina</taxon>
        <taxon>Bryopsida</taxon>
        <taxon>Dicranidae</taxon>
        <taxon>Pseudoditrichales</taxon>
        <taxon>Ditrichaceae</taxon>
        <taxon>Ceratodon</taxon>
    </lineage>
</organism>
<reference evidence="2" key="1">
    <citation type="submission" date="2020-06" db="EMBL/GenBank/DDBJ databases">
        <title>WGS assembly of Ceratodon purpureus strain R40.</title>
        <authorList>
            <person name="Carey S.B."/>
            <person name="Jenkins J."/>
            <person name="Shu S."/>
            <person name="Lovell J.T."/>
            <person name="Sreedasyam A."/>
            <person name="Maumus F."/>
            <person name="Tiley G.P."/>
            <person name="Fernandez-Pozo N."/>
            <person name="Barry K."/>
            <person name="Chen C."/>
            <person name="Wang M."/>
            <person name="Lipzen A."/>
            <person name="Daum C."/>
            <person name="Saski C.A."/>
            <person name="Payton A.C."/>
            <person name="Mcbreen J.C."/>
            <person name="Conrad R.E."/>
            <person name="Kollar L.M."/>
            <person name="Olsson S."/>
            <person name="Huttunen S."/>
            <person name="Landis J.B."/>
            <person name="Wickett N.J."/>
            <person name="Johnson M.G."/>
            <person name="Rensing S.A."/>
            <person name="Grimwood J."/>
            <person name="Schmutz J."/>
            <person name="Mcdaniel S.F."/>
        </authorList>
    </citation>
    <scope>NUCLEOTIDE SEQUENCE</scope>
    <source>
        <strain evidence="2">R40</strain>
    </source>
</reference>
<feature type="region of interest" description="Disordered" evidence="1">
    <location>
        <begin position="1"/>
        <end position="50"/>
    </location>
</feature>
<dbReference type="InterPro" id="IPR007858">
    <property type="entry name" value="Dpy-30_motif"/>
</dbReference>
<dbReference type="Pfam" id="PF05186">
    <property type="entry name" value="Dpy-30"/>
    <property type="match status" value="1"/>
</dbReference>
<comment type="caution">
    <text evidence="2">The sequence shown here is derived from an EMBL/GenBank/DDBJ whole genome shotgun (WGS) entry which is preliminary data.</text>
</comment>
<name>A0A8T0I3K0_CERPU</name>
<feature type="compositionally biased region" description="Basic and acidic residues" evidence="1">
    <location>
        <begin position="1"/>
        <end position="30"/>
    </location>
</feature>
<dbReference type="Proteomes" id="UP000822688">
    <property type="component" value="Chromosome 5"/>
</dbReference>
<evidence type="ECO:0000313" key="3">
    <source>
        <dbReference type="Proteomes" id="UP000822688"/>
    </source>
</evidence>
<proteinExistence type="predicted"/>
<keyword evidence="3" id="KW-1185">Reference proteome</keyword>
<protein>
    <submittedName>
        <fullName evidence="2">Uncharacterized protein</fullName>
    </submittedName>
</protein>
<evidence type="ECO:0000256" key="1">
    <source>
        <dbReference type="SAM" id="MobiDB-lite"/>
    </source>
</evidence>
<dbReference type="AlphaFoldDB" id="A0A8T0I3K0"/>
<dbReference type="OrthoDB" id="417678at2759"/>